<proteinExistence type="predicted"/>
<dbReference type="SUPFAM" id="SSF55781">
    <property type="entry name" value="GAF domain-like"/>
    <property type="match status" value="1"/>
</dbReference>
<evidence type="ECO:0008006" key="4">
    <source>
        <dbReference type="Google" id="ProtNLM"/>
    </source>
</evidence>
<dbReference type="GO" id="GO:0005737">
    <property type="term" value="C:cytoplasm"/>
    <property type="evidence" value="ECO:0007669"/>
    <property type="project" value="TreeGrafter"/>
</dbReference>
<dbReference type="AlphaFoldDB" id="A0A6G0W788"/>
<evidence type="ECO:0000256" key="1">
    <source>
        <dbReference type="SAM" id="Coils"/>
    </source>
</evidence>
<organism evidence="2 3">
    <name type="scientific">Aphanomyces euteiches</name>
    <dbReference type="NCBI Taxonomy" id="100861"/>
    <lineage>
        <taxon>Eukaryota</taxon>
        <taxon>Sar</taxon>
        <taxon>Stramenopiles</taxon>
        <taxon>Oomycota</taxon>
        <taxon>Saprolegniomycetes</taxon>
        <taxon>Saprolegniales</taxon>
        <taxon>Verrucalvaceae</taxon>
        <taxon>Aphanomyces</taxon>
    </lineage>
</organism>
<dbReference type="GO" id="GO:0016460">
    <property type="term" value="C:myosin II complex"/>
    <property type="evidence" value="ECO:0007669"/>
    <property type="project" value="TreeGrafter"/>
</dbReference>
<feature type="coiled-coil region" evidence="1">
    <location>
        <begin position="782"/>
        <end position="852"/>
    </location>
</feature>
<feature type="coiled-coil region" evidence="1">
    <location>
        <begin position="6"/>
        <end position="33"/>
    </location>
</feature>
<dbReference type="InterPro" id="IPR029016">
    <property type="entry name" value="GAF-like_dom_sf"/>
</dbReference>
<dbReference type="GO" id="GO:0051015">
    <property type="term" value="F:actin filament binding"/>
    <property type="evidence" value="ECO:0007669"/>
    <property type="project" value="TreeGrafter"/>
</dbReference>
<dbReference type="Gene3D" id="3.30.450.40">
    <property type="match status" value="1"/>
</dbReference>
<sequence>MMNSTVASLHEEKKRKEQEHLEVMREMEFAMQESSASMEVTLKSRELQWTDQLSELEKSLADQGASADAWQIRALLGQSRLRSLEIALLTWEEFHQRIKWSIDQERDRWGMQQEDHRGMSLVLSSKLQEISTTVTALTEEHDKKVQEMENTADQLMVKMGAKALECLLQRTTVYCFNRWKAYVENVHTVRSKTRKVVELLQANKVALVFRRWQQFHHQIQAQLQIKKKWERLHGVTLVTTTFQALSSLVADQRKLKSMLSLMGLASARRTTASVWRQWRNMASTQRAQRKSWTRTFELLARQMYFVSFSQWSTVAKAIAEEYKAAFKLEARGKATNTIQRTWNSIVIRHIFLNWRDNVRVCQHQAWLLRRCAARFQHIATGETFEVWRENAWRQRRDRIASNQVRSWLLNHILRNAWGTWRQHRLDVTQAERQRLRTEAEETATALATARAMINELTAHASVRTIVDKCVRRRRNTLAHAWRQWLVFGVHQVWRSTHAQVEARYRRESAHGQDLLVASQKTMSDLRAKWGMSMVMWRLRCIQLQHTAWGFLRWKHAAVQQAWRAKMHFAVSQLDEAHRLLVEEQLAAMAQREEIVGPLRLTWQALSQAKSIEQLCSAVSSICLQDACGILYLVDPVKQELWSYINHQMFTAPSHLGIAGFVVGSGAVFRSANVSLETRFHPLVDQFVVNPLVGTSPQASSIVDRIQVICVPIQSSDGAVWGVVEMAFVTHRIEAFILCHACAAAVEGLLRDVLRSSRDPVAARSPSKLTKLFKQHKQWKKHYLDVEVRLRQAQATCEALERARMENEVQTEQFLKAKHDSLEEMIDRLRSQVAAKEQALLDEQQTRQAKEEELHRVIWTLQQHEQLTKARELLHSTRDNRPRHDLPQTSHLEADFQALENQLTRAVTDAIFLSKAIRVAMKYQGKLPDVMTAEVRRICHRLRDNDKEKNRAD</sequence>
<comment type="caution">
    <text evidence="2">The sequence shown here is derived from an EMBL/GenBank/DDBJ whole genome shotgun (WGS) entry which is preliminary data.</text>
</comment>
<accession>A0A6G0W788</accession>
<keyword evidence="3" id="KW-1185">Reference proteome</keyword>
<reference evidence="2 3" key="1">
    <citation type="submission" date="2019-07" db="EMBL/GenBank/DDBJ databases">
        <title>Genomics analysis of Aphanomyces spp. identifies a new class of oomycete effector associated with host adaptation.</title>
        <authorList>
            <person name="Gaulin E."/>
        </authorList>
    </citation>
    <scope>NUCLEOTIDE SEQUENCE [LARGE SCALE GENOMIC DNA]</scope>
    <source>
        <strain evidence="2 3">ATCC 201684</strain>
    </source>
</reference>
<name>A0A6G0W788_9STRA</name>
<dbReference type="GO" id="GO:0000146">
    <property type="term" value="F:microfilament motor activity"/>
    <property type="evidence" value="ECO:0007669"/>
    <property type="project" value="TreeGrafter"/>
</dbReference>
<evidence type="ECO:0000313" key="3">
    <source>
        <dbReference type="Proteomes" id="UP000481153"/>
    </source>
</evidence>
<dbReference type="PANTHER" id="PTHR45615">
    <property type="entry name" value="MYOSIN HEAVY CHAIN, NON-MUSCLE"/>
    <property type="match status" value="1"/>
</dbReference>
<protein>
    <recommendedName>
        <fullName evidence="4">GAF domain-containing protein</fullName>
    </recommendedName>
</protein>
<dbReference type="VEuPathDB" id="FungiDB:AeMF1_010207"/>
<gene>
    <name evidence="2" type="ORF">Ae201684_018040</name>
</gene>
<dbReference type="GO" id="GO:0032982">
    <property type="term" value="C:myosin filament"/>
    <property type="evidence" value="ECO:0007669"/>
    <property type="project" value="TreeGrafter"/>
</dbReference>
<evidence type="ECO:0000313" key="2">
    <source>
        <dbReference type="EMBL" id="KAF0722965.1"/>
    </source>
</evidence>
<keyword evidence="1" id="KW-0175">Coiled coil</keyword>
<dbReference type="VEuPathDB" id="FungiDB:AeMF1_010206"/>
<dbReference type="PANTHER" id="PTHR45615:SF40">
    <property type="entry name" value="MYOSIN HEAVY CHAIN, NON-MUSCLE"/>
    <property type="match status" value="1"/>
</dbReference>
<dbReference type="Proteomes" id="UP000481153">
    <property type="component" value="Unassembled WGS sequence"/>
</dbReference>
<dbReference type="EMBL" id="VJMJ01000319">
    <property type="protein sequence ID" value="KAF0722965.1"/>
    <property type="molecule type" value="Genomic_DNA"/>
</dbReference>